<evidence type="ECO:0000313" key="2">
    <source>
        <dbReference type="WBParaSite" id="nRc.2.0.1.t37710-RA"/>
    </source>
</evidence>
<sequence length="132" mass="15467">MFCKQKKTVAAVTRLMTHKEDEIGKLPSENKLPMIKEDFQQPQKRLLVQEKQCKKDLDQPRFCLMCLPTVSNFLQLKSQFDETKSKAEHLEFNFNTNIEKLQPAIFNLSKIDSAEKYFGRGFYCQLIEITSK</sequence>
<accession>A0A915KH48</accession>
<name>A0A915KH48_ROMCU</name>
<dbReference type="Proteomes" id="UP000887565">
    <property type="component" value="Unplaced"/>
</dbReference>
<dbReference type="WBParaSite" id="nRc.2.0.1.t37710-RA">
    <property type="protein sequence ID" value="nRc.2.0.1.t37710-RA"/>
    <property type="gene ID" value="nRc.2.0.1.g37710"/>
</dbReference>
<reference evidence="2" key="1">
    <citation type="submission" date="2022-11" db="UniProtKB">
        <authorList>
            <consortium name="WormBaseParasite"/>
        </authorList>
    </citation>
    <scope>IDENTIFICATION</scope>
</reference>
<proteinExistence type="predicted"/>
<protein>
    <submittedName>
        <fullName evidence="2">Uncharacterized protein</fullName>
    </submittedName>
</protein>
<organism evidence="1 2">
    <name type="scientific">Romanomermis culicivorax</name>
    <name type="common">Nematode worm</name>
    <dbReference type="NCBI Taxonomy" id="13658"/>
    <lineage>
        <taxon>Eukaryota</taxon>
        <taxon>Metazoa</taxon>
        <taxon>Ecdysozoa</taxon>
        <taxon>Nematoda</taxon>
        <taxon>Enoplea</taxon>
        <taxon>Dorylaimia</taxon>
        <taxon>Mermithida</taxon>
        <taxon>Mermithoidea</taxon>
        <taxon>Mermithidae</taxon>
        <taxon>Romanomermis</taxon>
    </lineage>
</organism>
<dbReference type="AlphaFoldDB" id="A0A915KH48"/>
<keyword evidence="1" id="KW-1185">Reference proteome</keyword>
<evidence type="ECO:0000313" key="1">
    <source>
        <dbReference type="Proteomes" id="UP000887565"/>
    </source>
</evidence>